<evidence type="ECO:0000313" key="16">
    <source>
        <dbReference type="Proteomes" id="UP000663873"/>
    </source>
</evidence>
<keyword evidence="4 8" id="KW-0297">G-protein coupled receptor</keyword>
<dbReference type="PANTHER" id="PTHR24243">
    <property type="entry name" value="G-PROTEIN COUPLED RECEPTOR"/>
    <property type="match status" value="1"/>
</dbReference>
<dbReference type="GO" id="GO:0008188">
    <property type="term" value="F:neuropeptide receptor activity"/>
    <property type="evidence" value="ECO:0007669"/>
    <property type="project" value="TreeGrafter"/>
</dbReference>
<keyword evidence="6 8" id="KW-0675">Receptor</keyword>
<keyword evidence="7 8" id="KW-0807">Transducer</keyword>
<feature type="domain" description="G-protein coupled receptors family 1 profile" evidence="10">
    <location>
        <begin position="40"/>
        <end position="352"/>
    </location>
</feature>
<dbReference type="InterPro" id="IPR017452">
    <property type="entry name" value="GPCR_Rhodpsn_7TM"/>
</dbReference>
<dbReference type="Gene3D" id="1.20.1070.10">
    <property type="entry name" value="Rhodopsin 7-helix transmembrane proteins"/>
    <property type="match status" value="1"/>
</dbReference>
<dbReference type="EMBL" id="CAJNYD010001192">
    <property type="protein sequence ID" value="CAF3323201.1"/>
    <property type="molecule type" value="Genomic_DNA"/>
</dbReference>
<comment type="similarity">
    <text evidence="8">Belongs to the G-protein coupled receptor 1 family.</text>
</comment>
<evidence type="ECO:0000256" key="7">
    <source>
        <dbReference type="ARBA" id="ARBA00023224"/>
    </source>
</evidence>
<evidence type="ECO:0000256" key="6">
    <source>
        <dbReference type="ARBA" id="ARBA00023170"/>
    </source>
</evidence>
<dbReference type="Proteomes" id="UP000663825">
    <property type="component" value="Unassembled WGS sequence"/>
</dbReference>
<dbReference type="AlphaFoldDB" id="A0A817TY60"/>
<comment type="subcellular location">
    <subcellularLocation>
        <location evidence="1">Membrane</location>
        <topology evidence="1">Multi-pass membrane protein</topology>
    </subcellularLocation>
</comment>
<reference evidence="11" key="1">
    <citation type="submission" date="2021-02" db="EMBL/GenBank/DDBJ databases">
        <authorList>
            <person name="Nowell W R."/>
        </authorList>
    </citation>
    <scope>NUCLEOTIDE SEQUENCE</scope>
</reference>
<evidence type="ECO:0000256" key="2">
    <source>
        <dbReference type="ARBA" id="ARBA00022692"/>
    </source>
</evidence>
<dbReference type="Pfam" id="PF00001">
    <property type="entry name" value="7tm_1"/>
    <property type="match status" value="1"/>
</dbReference>
<feature type="transmembrane region" description="Helical" evidence="9">
    <location>
        <begin position="29"/>
        <end position="48"/>
    </location>
</feature>
<dbReference type="Proteomes" id="UP000663873">
    <property type="component" value="Unassembled WGS sequence"/>
</dbReference>
<keyword evidence="2 8" id="KW-0812">Transmembrane</keyword>
<comment type="caution">
    <text evidence="11">The sequence shown here is derived from an EMBL/GenBank/DDBJ whole genome shotgun (WGS) entry which is preliminary data.</text>
</comment>
<keyword evidence="5 9" id="KW-0472">Membrane</keyword>
<dbReference type="PROSITE" id="PS00237">
    <property type="entry name" value="G_PROTEIN_RECEP_F1_1"/>
    <property type="match status" value="1"/>
</dbReference>
<evidence type="ECO:0000256" key="5">
    <source>
        <dbReference type="ARBA" id="ARBA00023136"/>
    </source>
</evidence>
<dbReference type="OrthoDB" id="10011262at2759"/>
<sequence length="439" mass="50713">MNTTNINHNSSYAYDEVFTHTLDIIQGSLYIPIFCAGIGNNILTILIISLNSDMRTVTNCYLLNLAISDILPLIVSLPFEISFLPIEVPWGHLGCQIRALFAETSTNASILTISAFTIERYLAVCGPFRISSFSTIRRAIKAQLLIWFIAILSSTPYFYFTKKIEQQCSFDEKFQIFVTICLHISAICFFLLPAFILFILYALMARRLYNIGLLHEVHYSAAGTTDLNSLSMRAKHNRSIDYRSEQQRFQSVPQSLSRTLTFTRQMTFHNGNYPPSGLLLHIQAMKKSAFKMLFAVVIAFIICYAPLHIQRLITSRLNDAHLSLVQRRAITIFYFISGLFYYIGSTVNPIFYHLLSRKYRLAFNRTMKKILHCKRRRQKQNLERAKKLSLLRHYPNTTARITRKPSAPIYRSSNRLNTNSDRRKLLRISSSPYIPERMH</sequence>
<dbReference type="PRINTS" id="PR00237">
    <property type="entry name" value="GPCRRHODOPSN"/>
</dbReference>
<feature type="transmembrane region" description="Helical" evidence="9">
    <location>
        <begin position="289"/>
        <end position="309"/>
    </location>
</feature>
<evidence type="ECO:0000256" key="3">
    <source>
        <dbReference type="ARBA" id="ARBA00022989"/>
    </source>
</evidence>
<dbReference type="Proteomes" id="UP000663851">
    <property type="component" value="Unassembled WGS sequence"/>
</dbReference>
<evidence type="ECO:0000313" key="13">
    <source>
        <dbReference type="EMBL" id="CAF4280917.1"/>
    </source>
</evidence>
<evidence type="ECO:0000256" key="1">
    <source>
        <dbReference type="ARBA" id="ARBA00004141"/>
    </source>
</evidence>
<evidence type="ECO:0000256" key="8">
    <source>
        <dbReference type="RuleBase" id="RU000688"/>
    </source>
</evidence>
<feature type="transmembrane region" description="Helical" evidence="9">
    <location>
        <begin position="329"/>
        <end position="355"/>
    </location>
</feature>
<evidence type="ECO:0000259" key="10">
    <source>
        <dbReference type="PROSITE" id="PS50262"/>
    </source>
</evidence>
<protein>
    <recommendedName>
        <fullName evidence="10">G-protein coupled receptors family 1 profile domain-containing protein</fullName>
    </recommendedName>
</protein>
<proteinExistence type="inferred from homology"/>
<organism evidence="11 15">
    <name type="scientific">Rotaria socialis</name>
    <dbReference type="NCBI Taxonomy" id="392032"/>
    <lineage>
        <taxon>Eukaryota</taxon>
        <taxon>Metazoa</taxon>
        <taxon>Spiralia</taxon>
        <taxon>Gnathifera</taxon>
        <taxon>Rotifera</taxon>
        <taxon>Eurotatoria</taxon>
        <taxon>Bdelloidea</taxon>
        <taxon>Philodinida</taxon>
        <taxon>Philodinidae</taxon>
        <taxon>Rotaria</taxon>
    </lineage>
</organism>
<keyword evidence="3 9" id="KW-1133">Transmembrane helix</keyword>
<dbReference type="PROSITE" id="PS50262">
    <property type="entry name" value="G_PROTEIN_RECEP_F1_2"/>
    <property type="match status" value="1"/>
</dbReference>
<name>A0A817TY60_9BILA</name>
<dbReference type="EMBL" id="CAJOBP010001393">
    <property type="protein sequence ID" value="CAF4280917.1"/>
    <property type="molecule type" value="Genomic_DNA"/>
</dbReference>
<evidence type="ECO:0000256" key="9">
    <source>
        <dbReference type="SAM" id="Phobius"/>
    </source>
</evidence>
<dbReference type="EMBL" id="CAJOBO010002009">
    <property type="protein sequence ID" value="CAF4425071.1"/>
    <property type="molecule type" value="Genomic_DNA"/>
</dbReference>
<dbReference type="SUPFAM" id="SSF81321">
    <property type="entry name" value="Family A G protein-coupled receptor-like"/>
    <property type="match status" value="1"/>
</dbReference>
<gene>
    <name evidence="14" type="ORF">HFQ381_LOCUS21886</name>
    <name evidence="11" type="ORF">LUA448_LOCUS10161</name>
    <name evidence="12" type="ORF">TIS948_LOCUS30548</name>
    <name evidence="13" type="ORF">UJA718_LOCUS11381</name>
</gene>
<keyword evidence="16" id="KW-1185">Reference proteome</keyword>
<evidence type="ECO:0000313" key="12">
    <source>
        <dbReference type="EMBL" id="CAF3433597.1"/>
    </source>
</evidence>
<dbReference type="Proteomes" id="UP000663833">
    <property type="component" value="Unassembled WGS sequence"/>
</dbReference>
<feature type="transmembrane region" description="Helical" evidence="9">
    <location>
        <begin position="139"/>
        <end position="159"/>
    </location>
</feature>
<evidence type="ECO:0000313" key="11">
    <source>
        <dbReference type="EMBL" id="CAF3323201.1"/>
    </source>
</evidence>
<dbReference type="InterPro" id="IPR000276">
    <property type="entry name" value="GPCR_Rhodpsn"/>
</dbReference>
<dbReference type="PANTHER" id="PTHR24243:SF208">
    <property type="entry name" value="PYROKININ-1 RECEPTOR"/>
    <property type="match status" value="1"/>
</dbReference>
<dbReference type="EMBL" id="CAJNXB010005648">
    <property type="protein sequence ID" value="CAF3433597.1"/>
    <property type="molecule type" value="Genomic_DNA"/>
</dbReference>
<evidence type="ECO:0000313" key="14">
    <source>
        <dbReference type="EMBL" id="CAF4425071.1"/>
    </source>
</evidence>
<evidence type="ECO:0000313" key="15">
    <source>
        <dbReference type="Proteomes" id="UP000663833"/>
    </source>
</evidence>
<accession>A0A817TY60</accession>
<evidence type="ECO:0000256" key="4">
    <source>
        <dbReference type="ARBA" id="ARBA00023040"/>
    </source>
</evidence>
<dbReference type="GO" id="GO:0005886">
    <property type="term" value="C:plasma membrane"/>
    <property type="evidence" value="ECO:0007669"/>
    <property type="project" value="TreeGrafter"/>
</dbReference>
<feature type="transmembrane region" description="Helical" evidence="9">
    <location>
        <begin position="174"/>
        <end position="203"/>
    </location>
</feature>